<dbReference type="Proteomes" id="UP000256779">
    <property type="component" value="Unassembled WGS sequence"/>
</dbReference>
<evidence type="ECO:0000313" key="2">
    <source>
        <dbReference type="EMBL" id="REE01586.1"/>
    </source>
</evidence>
<sequence>MALNVIWTEEAKNSLSDIILYLEENWTEREIRKFFVRLEECVELIALNPQRAKDSLRKPNTKEFQHSVNTTIFYQYDEVNVVILKVWANAQNPDSL</sequence>
<accession>A0A3D9L8H6</accession>
<dbReference type="RefSeq" id="WP_170147885.1">
    <property type="nucleotide sequence ID" value="NZ_QREG01000003.1"/>
</dbReference>
<proteinExistence type="predicted"/>
<reference evidence="2 3" key="1">
    <citation type="submission" date="2018-07" db="EMBL/GenBank/DDBJ databases">
        <title>Genomic Encyclopedia of Type Strains, Phase IV (KMG-IV): sequencing the most valuable type-strain genomes for metagenomic binning, comparative biology and taxonomic classification.</title>
        <authorList>
            <person name="Goeker M."/>
        </authorList>
    </citation>
    <scope>NUCLEOTIDE SEQUENCE [LARGE SCALE GENOMIC DNA]</scope>
    <source>
        <strain evidence="2 3">DSM 4134</strain>
    </source>
</reference>
<dbReference type="InterPro" id="IPR007712">
    <property type="entry name" value="RelE/ParE_toxin"/>
</dbReference>
<dbReference type="InterPro" id="IPR035093">
    <property type="entry name" value="RelE/ParE_toxin_dom_sf"/>
</dbReference>
<evidence type="ECO:0000313" key="3">
    <source>
        <dbReference type="Proteomes" id="UP000256779"/>
    </source>
</evidence>
<dbReference type="EMBL" id="QREG01000003">
    <property type="protein sequence ID" value="REE01586.1"/>
    <property type="molecule type" value="Genomic_DNA"/>
</dbReference>
<dbReference type="Pfam" id="PF05016">
    <property type="entry name" value="ParE_toxin"/>
    <property type="match status" value="1"/>
</dbReference>
<evidence type="ECO:0000256" key="1">
    <source>
        <dbReference type="ARBA" id="ARBA00022649"/>
    </source>
</evidence>
<dbReference type="Gene3D" id="3.30.2310.20">
    <property type="entry name" value="RelE-like"/>
    <property type="match status" value="1"/>
</dbReference>
<protein>
    <submittedName>
        <fullName evidence="2">Plasmid stabilization system protein ParE</fullName>
    </submittedName>
</protein>
<comment type="caution">
    <text evidence="2">The sequence shown here is derived from an EMBL/GenBank/DDBJ whole genome shotgun (WGS) entry which is preliminary data.</text>
</comment>
<gene>
    <name evidence="2" type="ORF">C7460_103102</name>
</gene>
<name>A0A3D9L8H6_MARFU</name>
<dbReference type="AlphaFoldDB" id="A0A3D9L8H6"/>
<keyword evidence="3" id="KW-1185">Reference proteome</keyword>
<organism evidence="2 3">
    <name type="scientific">Marinoscillum furvescens DSM 4134</name>
    <dbReference type="NCBI Taxonomy" id="1122208"/>
    <lineage>
        <taxon>Bacteria</taxon>
        <taxon>Pseudomonadati</taxon>
        <taxon>Bacteroidota</taxon>
        <taxon>Cytophagia</taxon>
        <taxon>Cytophagales</taxon>
        <taxon>Reichenbachiellaceae</taxon>
        <taxon>Marinoscillum</taxon>
    </lineage>
</organism>
<keyword evidence="1" id="KW-1277">Toxin-antitoxin system</keyword>